<feature type="compositionally biased region" description="Low complexity" evidence="1">
    <location>
        <begin position="304"/>
        <end position="319"/>
    </location>
</feature>
<evidence type="ECO:0000256" key="1">
    <source>
        <dbReference type="SAM" id="MobiDB-lite"/>
    </source>
</evidence>
<evidence type="ECO:0000313" key="3">
    <source>
        <dbReference type="Proteomes" id="UP000324800"/>
    </source>
</evidence>
<evidence type="ECO:0000313" key="2">
    <source>
        <dbReference type="EMBL" id="KAA6391566.1"/>
    </source>
</evidence>
<feature type="compositionally biased region" description="Basic and acidic residues" evidence="1">
    <location>
        <begin position="484"/>
        <end position="493"/>
    </location>
</feature>
<feature type="compositionally biased region" description="Basic and acidic residues" evidence="1">
    <location>
        <begin position="465"/>
        <end position="474"/>
    </location>
</feature>
<reference evidence="2 3" key="1">
    <citation type="submission" date="2019-03" db="EMBL/GenBank/DDBJ databases">
        <title>Single cell metagenomics reveals metabolic interactions within the superorganism composed of flagellate Streblomastix strix and complex community of Bacteroidetes bacteria on its surface.</title>
        <authorList>
            <person name="Treitli S.C."/>
            <person name="Kolisko M."/>
            <person name="Husnik F."/>
            <person name="Keeling P."/>
            <person name="Hampl V."/>
        </authorList>
    </citation>
    <scope>NUCLEOTIDE SEQUENCE [LARGE SCALE GENOMIC DNA]</scope>
    <source>
        <strain evidence="2">ST1C</strain>
    </source>
</reference>
<dbReference type="Proteomes" id="UP000324800">
    <property type="component" value="Unassembled WGS sequence"/>
</dbReference>
<proteinExistence type="predicted"/>
<feature type="region of interest" description="Disordered" evidence="1">
    <location>
        <begin position="304"/>
        <end position="340"/>
    </location>
</feature>
<feature type="compositionally biased region" description="Basic and acidic residues" evidence="1">
    <location>
        <begin position="324"/>
        <end position="340"/>
    </location>
</feature>
<feature type="region of interest" description="Disordered" evidence="1">
    <location>
        <begin position="364"/>
        <end position="392"/>
    </location>
</feature>
<accession>A0A5J4WA80</accession>
<feature type="compositionally biased region" description="Polar residues" evidence="1">
    <location>
        <begin position="546"/>
        <end position="559"/>
    </location>
</feature>
<protein>
    <submittedName>
        <fullName evidence="2">Uncharacterized protein</fullName>
    </submittedName>
</protein>
<dbReference type="EMBL" id="SNRW01002839">
    <property type="protein sequence ID" value="KAA6391566.1"/>
    <property type="molecule type" value="Genomic_DNA"/>
</dbReference>
<feature type="region of interest" description="Disordered" evidence="1">
    <location>
        <begin position="541"/>
        <end position="564"/>
    </location>
</feature>
<comment type="caution">
    <text evidence="2">The sequence shown here is derived from an EMBL/GenBank/DDBJ whole genome shotgun (WGS) entry which is preliminary data.</text>
</comment>
<gene>
    <name evidence="2" type="ORF">EZS28_012909</name>
</gene>
<name>A0A5J4WA80_9EUKA</name>
<feature type="region of interest" description="Disordered" evidence="1">
    <location>
        <begin position="464"/>
        <end position="495"/>
    </location>
</feature>
<sequence length="658" mass="75911">MQSPQIGELNSQQQDEDDKKDEGCFLYGRTALIIVHIDSPFKCVFEFEKAQLNIVSIPEVDNTQQQASQQSYQQTYLFPSFNMPNFSSLQSSSSSDTAQKKVEKIVYLELMNGIVPGSNDLVFLTRGLSGGRFSVDRFQLHIGQLSLQAPNSALEQNTAQSVLLKKKKYGIGIKSEIAQEKQGISSTKKYTQFDVRMQPPQARFNISVPGHLFPVPVYEQQQIATKDQKEDEDKPTRLDQNLAEEEENQKTENKQRNQIVGPELQHIIISLYTGNEIITGGSIQITNKNILFSNQQMKSNSINNQNEIESESESSIQSQSEDDDSKKEKDQLNAKNDQIDKDLDTNVPFLQEIHQKTTLPTQIIAPLPLKPSYDPRNSTSDREEGDSDQDIEKRELEAFNLNMKRSEEMKRKQLLIRFVKGFKQKIKLRRIEPFTRVRWIVPIWTTTNVEKQQIWKVQEQDNVNEQDKQVKDGSEVINEQSENNENKKEEVKEIQNQNEQQIQEYGHNLQMLPVPLIDNEISWPDFDSENELFSEDDHLNEKRKNNTQQQGRNKYQQAHKSNRRKARLNISLQYDTEQHAHFNVRAPVTLRFASPIQVSVTSFPIPQKMKQQNDHNSINCHDSWSGQCYINVYVRSLASIDIVISLPQLEIMRRGQSI</sequence>
<organism evidence="2 3">
    <name type="scientific">Streblomastix strix</name>
    <dbReference type="NCBI Taxonomy" id="222440"/>
    <lineage>
        <taxon>Eukaryota</taxon>
        <taxon>Metamonada</taxon>
        <taxon>Preaxostyla</taxon>
        <taxon>Oxymonadida</taxon>
        <taxon>Streblomastigidae</taxon>
        <taxon>Streblomastix</taxon>
    </lineage>
</organism>
<dbReference type="AlphaFoldDB" id="A0A5J4WA80"/>